<sequence>MLIALAFVVTEVAILITYLLRRGKGTELPALDMVNVRDLLLAAMATSSGYALTHHYGLGGSDLVPLLLLGCVLPTLAGTAMGHASKSWTGLTWLPAVLGGLAVGSVNPDAPWPW</sequence>
<gene>
    <name evidence="1" type="ORF">ACFFTU_30045</name>
</gene>
<reference evidence="1 2" key="1">
    <citation type="submission" date="2024-09" db="EMBL/GenBank/DDBJ databases">
        <authorList>
            <person name="Sun Q."/>
            <person name="Mori K."/>
        </authorList>
    </citation>
    <scope>NUCLEOTIDE SEQUENCE [LARGE SCALE GENOMIC DNA]</scope>
    <source>
        <strain evidence="1 2">JCM 4362</strain>
    </source>
</reference>
<evidence type="ECO:0000313" key="1">
    <source>
        <dbReference type="EMBL" id="MFB9524193.1"/>
    </source>
</evidence>
<organism evidence="1 2">
    <name type="scientific">Streptomyces cremeus</name>
    <dbReference type="NCBI Taxonomy" id="66881"/>
    <lineage>
        <taxon>Bacteria</taxon>
        <taxon>Bacillati</taxon>
        <taxon>Actinomycetota</taxon>
        <taxon>Actinomycetes</taxon>
        <taxon>Kitasatosporales</taxon>
        <taxon>Streptomycetaceae</taxon>
        <taxon>Streptomyces</taxon>
    </lineage>
</organism>
<dbReference type="RefSeq" id="WP_345218045.1">
    <property type="nucleotide sequence ID" value="NZ_BAAAXE010000001.1"/>
</dbReference>
<evidence type="ECO:0008006" key="3">
    <source>
        <dbReference type="Google" id="ProtNLM"/>
    </source>
</evidence>
<keyword evidence="2" id="KW-1185">Reference proteome</keyword>
<accession>A0ABV5PLU5</accession>
<comment type="caution">
    <text evidence="1">The sequence shown here is derived from an EMBL/GenBank/DDBJ whole genome shotgun (WGS) entry which is preliminary data.</text>
</comment>
<name>A0ABV5PLU5_STRCM</name>
<proteinExistence type="predicted"/>
<dbReference type="EMBL" id="JBHMCR010000019">
    <property type="protein sequence ID" value="MFB9524193.1"/>
    <property type="molecule type" value="Genomic_DNA"/>
</dbReference>
<protein>
    <recommendedName>
        <fullName evidence="3">Integral membrane protein</fullName>
    </recommendedName>
</protein>
<dbReference type="Proteomes" id="UP001589718">
    <property type="component" value="Unassembled WGS sequence"/>
</dbReference>
<evidence type="ECO:0000313" key="2">
    <source>
        <dbReference type="Proteomes" id="UP001589718"/>
    </source>
</evidence>